<sequence length="37" mass="3821">MAFVLQGYRTLKMPGAGLAYKAAAVIQTELTAAGPLP</sequence>
<evidence type="ECO:0000313" key="1">
    <source>
        <dbReference type="EMBL" id="BCX66842.1"/>
    </source>
</evidence>
<evidence type="ECO:0000313" key="2">
    <source>
        <dbReference type="Proteomes" id="UP000218595"/>
    </source>
</evidence>
<accession>A0ABM7RXB8</accession>
<organism evidence="1 2">
    <name type="scientific">Pseudomonas izuensis</name>
    <dbReference type="NCBI Taxonomy" id="2684212"/>
    <lineage>
        <taxon>Bacteria</taxon>
        <taxon>Pseudomonadati</taxon>
        <taxon>Pseudomonadota</taxon>
        <taxon>Gammaproteobacteria</taxon>
        <taxon>Pseudomonadales</taxon>
        <taxon>Pseudomonadaceae</taxon>
        <taxon>Pseudomonas</taxon>
    </lineage>
</organism>
<proteinExistence type="predicted"/>
<dbReference type="Proteomes" id="UP000218595">
    <property type="component" value="Chromosome"/>
</dbReference>
<dbReference type="EMBL" id="AP017423">
    <property type="protein sequence ID" value="BCX66842.1"/>
    <property type="molecule type" value="Genomic_DNA"/>
</dbReference>
<reference evidence="1 2" key="1">
    <citation type="submission" date="2016-04" db="EMBL/GenBank/DDBJ databases">
        <title>Complete genome sequence of Pseudomonas sp. LAB-08 isolated from TCE contaminated aquifer soil.</title>
        <authorList>
            <person name="Dohra H."/>
            <person name="Suzuki K."/>
            <person name="Fatma A."/>
            <person name="Inuzuka Y."/>
            <person name="Honjo M."/>
            <person name="Tashiro Y."/>
            <person name="Futamata H."/>
        </authorList>
    </citation>
    <scope>NUCLEOTIDE SEQUENCE [LARGE SCALE GENOMIC DNA]</scope>
    <source>
        <strain evidence="1 2">LAB-08</strain>
    </source>
</reference>
<gene>
    <name evidence="1" type="ORF">LAB08_R14660</name>
</gene>
<keyword evidence="2" id="KW-1185">Reference proteome</keyword>
<protein>
    <submittedName>
        <fullName evidence="1">Uncharacterized protein</fullName>
    </submittedName>
</protein>
<name>A0ABM7RXB8_9PSED</name>